<dbReference type="Proteomes" id="UP000218334">
    <property type="component" value="Unassembled WGS sequence"/>
</dbReference>
<dbReference type="AlphaFoldDB" id="A0A2H3BBU3"/>
<keyword evidence="1" id="KW-0812">Transmembrane</keyword>
<name>A0A2H3BBU3_9AGAR</name>
<reference evidence="3" key="1">
    <citation type="journal article" date="2017" name="Nat. Ecol. Evol.">
        <title>Genome expansion and lineage-specific genetic innovations in the forest pathogenic fungi Armillaria.</title>
        <authorList>
            <person name="Sipos G."/>
            <person name="Prasanna A.N."/>
            <person name="Walter M.C."/>
            <person name="O'Connor E."/>
            <person name="Balint B."/>
            <person name="Krizsan K."/>
            <person name="Kiss B."/>
            <person name="Hess J."/>
            <person name="Varga T."/>
            <person name="Slot J."/>
            <person name="Riley R."/>
            <person name="Boka B."/>
            <person name="Rigling D."/>
            <person name="Barry K."/>
            <person name="Lee J."/>
            <person name="Mihaltcheva S."/>
            <person name="LaButti K."/>
            <person name="Lipzen A."/>
            <person name="Waldron R."/>
            <person name="Moloney N.M."/>
            <person name="Sperisen C."/>
            <person name="Kredics L."/>
            <person name="Vagvoelgyi C."/>
            <person name="Patrignani A."/>
            <person name="Fitzpatrick D."/>
            <person name="Nagy I."/>
            <person name="Doyle S."/>
            <person name="Anderson J.B."/>
            <person name="Grigoriev I.V."/>
            <person name="Gueldener U."/>
            <person name="Muensterkoetter M."/>
            <person name="Nagy L.G."/>
        </authorList>
    </citation>
    <scope>NUCLEOTIDE SEQUENCE [LARGE SCALE GENOMIC DNA]</scope>
    <source>
        <strain evidence="3">28-4</strain>
    </source>
</reference>
<sequence length="195" mass="21692">MSSQIASAVPSLGMTLGAVYVGATVATMQLIWNFESPNGHLLQELSRRFVDISIFSRNNLPVSLVMALSRILDALHVALSTHAIYHYLIDSFGNYLGLDHIVCQEFQGYTPSDSGNVCALSSRHLKIKLNLLLVGGHFNQTLSWIVVLEFSRYTMHKTGIPSVRSLYSISNFLLIPSIKQRLTFHSTSDMLYGLM</sequence>
<keyword evidence="3" id="KW-1185">Reference proteome</keyword>
<protein>
    <submittedName>
        <fullName evidence="2">Uncharacterized protein</fullName>
    </submittedName>
</protein>
<proteinExistence type="predicted"/>
<evidence type="ECO:0000313" key="2">
    <source>
        <dbReference type="EMBL" id="PBK62057.1"/>
    </source>
</evidence>
<organism evidence="2 3">
    <name type="scientific">Armillaria solidipes</name>
    <dbReference type="NCBI Taxonomy" id="1076256"/>
    <lineage>
        <taxon>Eukaryota</taxon>
        <taxon>Fungi</taxon>
        <taxon>Dikarya</taxon>
        <taxon>Basidiomycota</taxon>
        <taxon>Agaricomycotina</taxon>
        <taxon>Agaricomycetes</taxon>
        <taxon>Agaricomycetidae</taxon>
        <taxon>Agaricales</taxon>
        <taxon>Marasmiineae</taxon>
        <taxon>Physalacriaceae</taxon>
        <taxon>Armillaria</taxon>
    </lineage>
</organism>
<keyword evidence="1" id="KW-1133">Transmembrane helix</keyword>
<keyword evidence="1" id="KW-0472">Membrane</keyword>
<evidence type="ECO:0000313" key="3">
    <source>
        <dbReference type="Proteomes" id="UP000218334"/>
    </source>
</evidence>
<evidence type="ECO:0000256" key="1">
    <source>
        <dbReference type="SAM" id="Phobius"/>
    </source>
</evidence>
<accession>A0A2H3BBU3</accession>
<dbReference type="EMBL" id="KZ293470">
    <property type="protein sequence ID" value="PBK62057.1"/>
    <property type="molecule type" value="Genomic_DNA"/>
</dbReference>
<feature type="transmembrane region" description="Helical" evidence="1">
    <location>
        <begin position="12"/>
        <end position="32"/>
    </location>
</feature>
<gene>
    <name evidence="2" type="ORF">ARMSODRAFT_981043</name>
</gene>